<dbReference type="PANTHER" id="PTHR15545:SF8">
    <property type="entry name" value="SLO-INTERACTING PROTEIN 1"/>
    <property type="match status" value="1"/>
</dbReference>
<protein>
    <submittedName>
        <fullName evidence="1">Uncharacterized protein</fullName>
    </submittedName>
</protein>
<name>A0AAN8ESD6_TRICO</name>
<feature type="non-terminal residue" evidence="1">
    <location>
        <position position="114"/>
    </location>
</feature>
<evidence type="ECO:0000313" key="1">
    <source>
        <dbReference type="EMBL" id="KAK5965032.1"/>
    </source>
</evidence>
<keyword evidence="2" id="KW-1185">Reference proteome</keyword>
<evidence type="ECO:0000313" key="2">
    <source>
        <dbReference type="Proteomes" id="UP001331761"/>
    </source>
</evidence>
<gene>
    <name evidence="1" type="ORF">GCK32_019204</name>
</gene>
<dbReference type="AlphaFoldDB" id="A0AAN8ESD6"/>
<accession>A0AAN8ESD6</accession>
<proteinExistence type="predicted"/>
<dbReference type="InterPro" id="IPR051971">
    <property type="entry name" value="E3_ubiquitin-PDZ_ligase"/>
</dbReference>
<dbReference type="PANTHER" id="PTHR15545">
    <property type="entry name" value="PDZ DOMAIN CONTAINING RING FINGER PROTEIN 3, 4"/>
    <property type="match status" value="1"/>
</dbReference>
<reference evidence="1 2" key="1">
    <citation type="submission" date="2019-10" db="EMBL/GenBank/DDBJ databases">
        <title>Assembly and Annotation for the nematode Trichostrongylus colubriformis.</title>
        <authorList>
            <person name="Martin J."/>
        </authorList>
    </citation>
    <scope>NUCLEOTIDE SEQUENCE [LARGE SCALE GENOMIC DNA]</scope>
    <source>
        <strain evidence="1">G859</strain>
        <tissue evidence="1">Whole worm</tissue>
    </source>
</reference>
<organism evidence="1 2">
    <name type="scientific">Trichostrongylus colubriformis</name>
    <name type="common">Black scour worm</name>
    <dbReference type="NCBI Taxonomy" id="6319"/>
    <lineage>
        <taxon>Eukaryota</taxon>
        <taxon>Metazoa</taxon>
        <taxon>Ecdysozoa</taxon>
        <taxon>Nematoda</taxon>
        <taxon>Chromadorea</taxon>
        <taxon>Rhabditida</taxon>
        <taxon>Rhabditina</taxon>
        <taxon>Rhabditomorpha</taxon>
        <taxon>Strongyloidea</taxon>
        <taxon>Trichostrongylidae</taxon>
        <taxon>Trichostrongylus</taxon>
    </lineage>
</organism>
<dbReference type="Proteomes" id="UP001331761">
    <property type="component" value="Unassembled WGS sequence"/>
</dbReference>
<sequence length="114" mass="13149">MSKQHKVPMPKYFRSIPQTKDKLYIIEKPVEEANEISDDHGGAAGPSETVPEHRIQTNDTIVYKWKVKRRCDGSRYVVKRPARSQILKKRAAQLIRERTGISTDDDAMSELKVR</sequence>
<dbReference type="EMBL" id="WIXE01025080">
    <property type="protein sequence ID" value="KAK5965032.1"/>
    <property type="molecule type" value="Genomic_DNA"/>
</dbReference>
<comment type="caution">
    <text evidence="1">The sequence shown here is derived from an EMBL/GenBank/DDBJ whole genome shotgun (WGS) entry which is preliminary data.</text>
</comment>